<dbReference type="InterPro" id="IPR011990">
    <property type="entry name" value="TPR-like_helical_dom_sf"/>
</dbReference>
<feature type="region of interest" description="Disordered" evidence="7">
    <location>
        <begin position="43"/>
        <end position="104"/>
    </location>
</feature>
<accession>A0A7W6RBT6</accession>
<dbReference type="EMBL" id="JACIGK010000003">
    <property type="protein sequence ID" value="MBB4265079.1"/>
    <property type="molecule type" value="Genomic_DNA"/>
</dbReference>
<dbReference type="Pfam" id="PF05420">
    <property type="entry name" value="BCSC_C"/>
    <property type="match status" value="1"/>
</dbReference>
<dbReference type="UniPathway" id="UPA00694"/>
<dbReference type="PROSITE" id="PS50005">
    <property type="entry name" value="TPR"/>
    <property type="match status" value="1"/>
</dbReference>
<comment type="pathway">
    <text evidence="1">Glycan metabolism; bacterial cellulose biosynthesis.</text>
</comment>
<evidence type="ECO:0000259" key="8">
    <source>
        <dbReference type="Pfam" id="PF05420"/>
    </source>
</evidence>
<comment type="caution">
    <text evidence="9">The sequence shown here is derived from an EMBL/GenBank/DDBJ whole genome shotgun (WGS) entry which is preliminary data.</text>
</comment>
<protein>
    <submittedName>
        <fullName evidence="9">Tetratricopeptide (TPR) repeat protein</fullName>
    </submittedName>
</protein>
<evidence type="ECO:0000256" key="7">
    <source>
        <dbReference type="SAM" id="MobiDB-lite"/>
    </source>
</evidence>
<evidence type="ECO:0000256" key="1">
    <source>
        <dbReference type="ARBA" id="ARBA00005186"/>
    </source>
</evidence>
<evidence type="ECO:0000313" key="10">
    <source>
        <dbReference type="Proteomes" id="UP000554286"/>
    </source>
</evidence>
<dbReference type="SUPFAM" id="SSF48452">
    <property type="entry name" value="TPR-like"/>
    <property type="match status" value="1"/>
</dbReference>
<name>A0A7W6RBT6_9PROT</name>
<dbReference type="InterPro" id="IPR019734">
    <property type="entry name" value="TPR_rpt"/>
</dbReference>
<evidence type="ECO:0000256" key="3">
    <source>
        <dbReference type="ARBA" id="ARBA00022737"/>
    </source>
</evidence>
<dbReference type="Gene3D" id="1.25.40.10">
    <property type="entry name" value="Tetratricopeptide repeat domain"/>
    <property type="match status" value="3"/>
</dbReference>
<dbReference type="InterPro" id="IPR008410">
    <property type="entry name" value="BCSC_C"/>
</dbReference>
<dbReference type="GO" id="GO:0030244">
    <property type="term" value="P:cellulose biosynthetic process"/>
    <property type="evidence" value="ECO:0007669"/>
    <property type="project" value="UniProtKB-KW"/>
</dbReference>
<dbReference type="Proteomes" id="UP000554286">
    <property type="component" value="Unassembled WGS sequence"/>
</dbReference>
<dbReference type="GO" id="GO:0019867">
    <property type="term" value="C:outer membrane"/>
    <property type="evidence" value="ECO:0007669"/>
    <property type="project" value="InterPro"/>
</dbReference>
<keyword evidence="10" id="KW-1185">Reference proteome</keyword>
<evidence type="ECO:0000256" key="2">
    <source>
        <dbReference type="ARBA" id="ARBA00022729"/>
    </source>
</evidence>
<feature type="domain" description="Cellulose synthase operon C C-terminal" evidence="8">
    <location>
        <begin position="1143"/>
        <end position="1395"/>
    </location>
</feature>
<evidence type="ECO:0000256" key="6">
    <source>
        <dbReference type="PROSITE-ProRule" id="PRU00339"/>
    </source>
</evidence>
<feature type="repeat" description="TPR" evidence="6">
    <location>
        <begin position="772"/>
        <end position="805"/>
    </location>
</feature>
<evidence type="ECO:0000313" key="9">
    <source>
        <dbReference type="EMBL" id="MBB4265079.1"/>
    </source>
</evidence>
<sequence>MTTHRVLLLSGAGLVVLLGLLVSRFIPTEPAAWIAARAQMATSTTESGDQADTPPASPFPAPAAAPDADAAPASADETAAETPAGAGSTDAVPEIPARPVDADGAPVVVRDDEGAQVETVAPGAAVEALDPGADVQAMPGTGLRREPDSGGDGGAVRVERLGGTDLAPIPEGATAPVRVTEDQRVNDPVRAQVRDPTRFYRGVDTVPFWDEIRVGDRTGALEVLERMRADNPGWSPSPSMVEALAVDTTPFWARIEAGDRAGANAVMQQLRRDNPDWYPTSNMIEALTTVDTRPFWARMEAGDRAGAREILAQLRAENPDWVPDRRMMEALATVDTRPFWDRIQAGDRPGAREALRDLRREYPDWTPTPDMLEALQVDTRPFWAEVRTGDLDGARAMIETLRTANPDWQPSEAMTEALNLMRLSALAEAGRHGEIVALAGSEPDLFACDRIEALWWLADAHAALRQKQALSALYRRILTQCPAPSPEDLGITLQKASTHLPTEEFAAYVKAIDAAGWPTEARTRYDQATQGLASRRLQEAIESGNVTAVERAVADTPAVQRDPALTNLVGYFLLNKRRPADARPWFERSLALEETFDARQGLVLALVRSNALDRAAEVAGAAPEKRAALQRIVGDAYADAATRAARRGQRAEARTLTEKAAALGVRRPGPSAVGIGYERLNKGDPQGALARFVASYKRNPTPASATGITVALQQLGRVAEARQMACGWSARAANLAQLCQDLRASEAALAFEAGDYDQVLAMAAEAGPGANADLRALEAWSYYSLEEYDRAEAAFEAALQRSPGNTDMLEGLALTRLNGGRPGEAMDLACPRAGSSAGLADACADAAATLANESFEDGDWRAVLRTAEIARASGADNANLAQLEGWSLLRLDRPEEASQRFEVAYRADPDSGAGAGLLESLEKSGDTRRARYLVEDLGGPLKDAWRVRAYDTYVERSQYLMAHQALGDEEPALRGLFDPEVVMGVFYRSRSGDDGLDAFTGRYGQLEMGDAFTGFNGYPARWGLRVEGLDADIGDPDACALVGRRGQINDQSLDATANFLATLLADPNISDSDREIVNQAIADVRATRARGSNGAAVAQAISDACNRVNASLPSAVQGAWVASPTSGDSIFHVYADFRQEAPNSTFEGSVGFGPVGGEVGAVPLGHLSVTSYGDGATLSGTAFAETRKDSLLSQSGMVDPFTGDSWGRVVEYGLKAGATFDVSERFAVSAEVLGSYLTGRDVEDNRRLRGTLSAAYDLKPDGFKYLRVGPSLMVQGYDKNLSKFTYGHGGYYSPQWNTTAGLFVDLLTLEGKDWLVGGRAFAGLTSSEEDSTPLFPTEDDGQRYAGTDSEGLSTELELRGAWQVAPQWQLGGLLRHSTAPDYEDTAVGMTLRYSFGERGGVLARDLPSFVDRGRQ</sequence>
<keyword evidence="5" id="KW-0135">Cellulose biosynthesis</keyword>
<dbReference type="SMART" id="SM00028">
    <property type="entry name" value="TPR"/>
    <property type="match status" value="3"/>
</dbReference>
<reference evidence="9 10" key="1">
    <citation type="submission" date="2020-08" db="EMBL/GenBank/DDBJ databases">
        <title>Genome sequencing of Purple Non-Sulfur Bacteria from various extreme environments.</title>
        <authorList>
            <person name="Mayer M."/>
        </authorList>
    </citation>
    <scope>NUCLEOTIDE SEQUENCE [LARGE SCALE GENOMIC DNA]</scope>
    <source>
        <strain evidence="9 10">JA131</strain>
    </source>
</reference>
<organism evidence="9 10">
    <name type="scientific">Roseospira visakhapatnamensis</name>
    <dbReference type="NCBI Taxonomy" id="390880"/>
    <lineage>
        <taxon>Bacteria</taxon>
        <taxon>Pseudomonadati</taxon>
        <taxon>Pseudomonadota</taxon>
        <taxon>Alphaproteobacteria</taxon>
        <taxon>Rhodospirillales</taxon>
        <taxon>Rhodospirillaceae</taxon>
        <taxon>Roseospira</taxon>
    </lineage>
</organism>
<keyword evidence="4 6" id="KW-0802">TPR repeat</keyword>
<proteinExistence type="predicted"/>
<keyword evidence="3" id="KW-0677">Repeat</keyword>
<gene>
    <name evidence="9" type="ORF">GGD89_000690</name>
</gene>
<feature type="compositionally biased region" description="Low complexity" evidence="7">
    <location>
        <begin position="64"/>
        <end position="84"/>
    </location>
</feature>
<keyword evidence="2" id="KW-0732">Signal</keyword>
<dbReference type="RefSeq" id="WP_184042688.1">
    <property type="nucleotide sequence ID" value="NZ_JACIGK010000003.1"/>
</dbReference>
<evidence type="ECO:0000256" key="5">
    <source>
        <dbReference type="ARBA" id="ARBA00022916"/>
    </source>
</evidence>
<evidence type="ECO:0000256" key="4">
    <source>
        <dbReference type="ARBA" id="ARBA00022803"/>
    </source>
</evidence>